<dbReference type="InterPro" id="IPR044244">
    <property type="entry name" value="TTC27/Emw1"/>
</dbReference>
<evidence type="ECO:0000313" key="5">
    <source>
        <dbReference type="Proteomes" id="UP001211065"/>
    </source>
</evidence>
<protein>
    <recommendedName>
        <fullName evidence="6">Tetratricopeptide repeat protein 27</fullName>
    </recommendedName>
</protein>
<dbReference type="PANTHER" id="PTHR16193:SF0">
    <property type="entry name" value="TETRATRICOPEPTIDE REPEAT PROTEIN 27"/>
    <property type="match status" value="1"/>
</dbReference>
<sequence length="765" mass="88106">MTNLNLFELQLLLNKKSNNVESKFVSNLIDDILDGNYKNVLFNERSTLLFNKFQPTSDTDWTAFLAQTIVEIRETEDNLEIEQTLFLIGIACLYSFVQSSFTGPKLTFNSTELFKNALISPEEIKKKSLCSLHSDEEVYHLTPEPLLLSLAKSILVDNSHLLTGIKYKDYWKLRTQFIQQRIMENPSSALYDSILMNFELVFKLLKEELEFSEKNIIMAMIELEFGLFYHHYKFDRQSLVHFREAQLHSGLKYTLSGALGKKTKFQTFDTAQLVLYASSSSTAELNDANDAKLPENLLLDNDTLLEKTYFTEIEGGLLLRSRLESDKTKTVERSALQLQALVDQFVLEESSAAERIKYIFMIHAPSKWEMEAELGERFTSIGMITSALEIYLRLELWENAISCYQALQKEKKVRFFECNSVTLLKAEELVLKQLELDSDSPKLLCILGDLRGDYSLHEKAWNLSGKRFARAMRTLGAHHFKKENYEKSIECYSKALEINPLYENSWFVLGCAGMRISNWEVSIKAFLRVVSLDDGVHLRDAFRALKQSIKCMFDNFKVWENFLYVSLDLLEFREAILAIQRLTDLRWDKIKSSDKAVDIECLDILVSAVINGVSDANGNSATELTSKLKSLLTHITSKIGNSPELFLICAKFEKHLKDYRKAIDFTLKAYRIWLFHPELNLNPKVFEKCVQTCLSLCDTYEELGPLTQRERMGSVEDNVLSSDVVCKDWKYQIKLILKTLVGRTRTSYESTDSHILLLEKLEATK</sequence>
<name>A0AAD5U4T9_9FUNG</name>
<reference evidence="4" key="1">
    <citation type="submission" date="2020-05" db="EMBL/GenBank/DDBJ databases">
        <title>Phylogenomic resolution of chytrid fungi.</title>
        <authorList>
            <person name="Stajich J.E."/>
            <person name="Amses K."/>
            <person name="Simmons R."/>
            <person name="Seto K."/>
            <person name="Myers J."/>
            <person name="Bonds A."/>
            <person name="Quandt C.A."/>
            <person name="Barry K."/>
            <person name="Liu P."/>
            <person name="Grigoriev I."/>
            <person name="Longcore J.E."/>
            <person name="James T.Y."/>
        </authorList>
    </citation>
    <scope>NUCLEOTIDE SEQUENCE</scope>
    <source>
        <strain evidence="4">JEL0476</strain>
    </source>
</reference>
<evidence type="ECO:0008006" key="6">
    <source>
        <dbReference type="Google" id="ProtNLM"/>
    </source>
</evidence>
<dbReference type="PANTHER" id="PTHR16193">
    <property type="entry name" value="TETRATRICOPEPTIDE REPEAT PROTEIN 27"/>
    <property type="match status" value="1"/>
</dbReference>
<feature type="repeat" description="TPR" evidence="3">
    <location>
        <begin position="469"/>
        <end position="502"/>
    </location>
</feature>
<proteinExistence type="predicted"/>
<dbReference type="PROSITE" id="PS50293">
    <property type="entry name" value="TPR_REGION"/>
    <property type="match status" value="1"/>
</dbReference>
<evidence type="ECO:0000256" key="1">
    <source>
        <dbReference type="ARBA" id="ARBA00022737"/>
    </source>
</evidence>
<organism evidence="4 5">
    <name type="scientific">Clydaea vesicula</name>
    <dbReference type="NCBI Taxonomy" id="447962"/>
    <lineage>
        <taxon>Eukaryota</taxon>
        <taxon>Fungi</taxon>
        <taxon>Fungi incertae sedis</taxon>
        <taxon>Chytridiomycota</taxon>
        <taxon>Chytridiomycota incertae sedis</taxon>
        <taxon>Chytridiomycetes</taxon>
        <taxon>Lobulomycetales</taxon>
        <taxon>Lobulomycetaceae</taxon>
        <taxon>Clydaea</taxon>
    </lineage>
</organism>
<dbReference type="PROSITE" id="PS50005">
    <property type="entry name" value="TPR"/>
    <property type="match status" value="1"/>
</dbReference>
<evidence type="ECO:0000256" key="2">
    <source>
        <dbReference type="ARBA" id="ARBA00022803"/>
    </source>
</evidence>
<comment type="caution">
    <text evidence="4">The sequence shown here is derived from an EMBL/GenBank/DDBJ whole genome shotgun (WGS) entry which is preliminary data.</text>
</comment>
<gene>
    <name evidence="4" type="ORF">HK099_008199</name>
</gene>
<keyword evidence="1" id="KW-0677">Repeat</keyword>
<dbReference type="SUPFAM" id="SSF48452">
    <property type="entry name" value="TPR-like"/>
    <property type="match status" value="1"/>
</dbReference>
<dbReference type="InterPro" id="IPR019734">
    <property type="entry name" value="TPR_rpt"/>
</dbReference>
<dbReference type="InterPro" id="IPR011990">
    <property type="entry name" value="TPR-like_helical_dom_sf"/>
</dbReference>
<dbReference type="Gene3D" id="1.25.40.10">
    <property type="entry name" value="Tetratricopeptide repeat domain"/>
    <property type="match status" value="1"/>
</dbReference>
<evidence type="ECO:0000256" key="3">
    <source>
        <dbReference type="PROSITE-ProRule" id="PRU00339"/>
    </source>
</evidence>
<keyword evidence="2 3" id="KW-0802">TPR repeat</keyword>
<dbReference type="EMBL" id="JADGJW010000088">
    <property type="protein sequence ID" value="KAJ3224590.1"/>
    <property type="molecule type" value="Genomic_DNA"/>
</dbReference>
<dbReference type="Pfam" id="PF00515">
    <property type="entry name" value="TPR_1"/>
    <property type="match status" value="1"/>
</dbReference>
<keyword evidence="5" id="KW-1185">Reference proteome</keyword>
<accession>A0AAD5U4T9</accession>
<dbReference type="SMART" id="SM00028">
    <property type="entry name" value="TPR"/>
    <property type="match status" value="2"/>
</dbReference>
<dbReference type="AlphaFoldDB" id="A0AAD5U4T9"/>
<evidence type="ECO:0000313" key="4">
    <source>
        <dbReference type="EMBL" id="KAJ3224590.1"/>
    </source>
</evidence>
<dbReference type="Proteomes" id="UP001211065">
    <property type="component" value="Unassembled WGS sequence"/>
</dbReference>